<comment type="caution">
    <text evidence="2">The sequence shown here is derived from an EMBL/GenBank/DDBJ whole genome shotgun (WGS) entry which is preliminary data.</text>
</comment>
<protein>
    <recommendedName>
        <fullName evidence="1">TRAF1-6 MATH domain-containing protein</fullName>
    </recommendedName>
</protein>
<dbReference type="Gene3D" id="2.60.210.10">
    <property type="entry name" value="Apoptosis, Tumor Necrosis Factor Receptor Associated Protein 2, Chain A"/>
    <property type="match status" value="1"/>
</dbReference>
<dbReference type="SUPFAM" id="SSF49599">
    <property type="entry name" value="TRAF domain-like"/>
    <property type="match status" value="1"/>
</dbReference>
<dbReference type="InterPro" id="IPR008974">
    <property type="entry name" value="TRAF-like"/>
</dbReference>
<dbReference type="Proteomes" id="UP001168972">
    <property type="component" value="Unassembled WGS sequence"/>
</dbReference>
<accession>A0AA39KGC2</accession>
<gene>
    <name evidence="2" type="ORF">PV327_009938</name>
</gene>
<sequence>MNDDPTNPDKQRKKKRKEATRYFTEGWIEFETKREVNFFSHNIDRSQKLRAKAMKENGETSTFVMPNVKQRETDMEIRISSSSNIDSDNVMETQHTNCKISTDQLIADAHATVTRVLTGGCNAKIIDERFGNLEKILTSQLKEIKDLVEVIFHLNDQRNIIPWKNSEKLYLKSPRECEIKKFNVTLHEILELNVSRKLFNYYWRIEGVKKKLFEWGTGRSERSNTFYIKEVGYAMFIKFTPKYFPDGTIFISVGLTKGRYDAQLTWPFSLRLRIEILDHSPEDLRTDRRSMIWDPSTVCPLYFWERPGVSGNSIDNPECVGLSMPKYLLFIEIFNFNEVCQNNQDHEFFFAF</sequence>
<evidence type="ECO:0000313" key="2">
    <source>
        <dbReference type="EMBL" id="KAK0161471.1"/>
    </source>
</evidence>
<dbReference type="EMBL" id="JAQQBR010001835">
    <property type="protein sequence ID" value="KAK0161471.1"/>
    <property type="molecule type" value="Genomic_DNA"/>
</dbReference>
<dbReference type="AlphaFoldDB" id="A0AA39KGC2"/>
<dbReference type="Pfam" id="PF21355">
    <property type="entry name" value="TRAF-mep_MATH"/>
    <property type="match status" value="1"/>
</dbReference>
<name>A0AA39KGC2_MICHY</name>
<reference evidence="2" key="1">
    <citation type="journal article" date="2023" name="bioRxiv">
        <title>Scaffold-level genome assemblies of two parasitoid biocontrol wasps reveal the parthenogenesis mechanism and an associated novel virus.</title>
        <authorList>
            <person name="Inwood S."/>
            <person name="Skelly J."/>
            <person name="Guhlin J."/>
            <person name="Harrop T."/>
            <person name="Goldson S."/>
            <person name="Dearden P."/>
        </authorList>
    </citation>
    <scope>NUCLEOTIDE SEQUENCE</scope>
    <source>
        <strain evidence="2">Lincoln</strain>
        <tissue evidence="2">Whole body</tissue>
    </source>
</reference>
<keyword evidence="3" id="KW-1185">Reference proteome</keyword>
<proteinExistence type="predicted"/>
<feature type="domain" description="TRAF1-6 MATH" evidence="1">
    <location>
        <begin position="222"/>
        <end position="295"/>
    </location>
</feature>
<evidence type="ECO:0000313" key="3">
    <source>
        <dbReference type="Proteomes" id="UP001168972"/>
    </source>
</evidence>
<organism evidence="2 3">
    <name type="scientific">Microctonus hyperodae</name>
    <name type="common">Parasitoid wasp</name>
    <dbReference type="NCBI Taxonomy" id="165561"/>
    <lineage>
        <taxon>Eukaryota</taxon>
        <taxon>Metazoa</taxon>
        <taxon>Ecdysozoa</taxon>
        <taxon>Arthropoda</taxon>
        <taxon>Hexapoda</taxon>
        <taxon>Insecta</taxon>
        <taxon>Pterygota</taxon>
        <taxon>Neoptera</taxon>
        <taxon>Endopterygota</taxon>
        <taxon>Hymenoptera</taxon>
        <taxon>Apocrita</taxon>
        <taxon>Ichneumonoidea</taxon>
        <taxon>Braconidae</taxon>
        <taxon>Euphorinae</taxon>
        <taxon>Microctonus</taxon>
    </lineage>
</organism>
<dbReference type="InterPro" id="IPR049342">
    <property type="entry name" value="TRAF1-6_MATH_dom"/>
</dbReference>
<reference evidence="2" key="2">
    <citation type="submission" date="2023-03" db="EMBL/GenBank/DDBJ databases">
        <authorList>
            <person name="Inwood S.N."/>
            <person name="Skelly J.G."/>
            <person name="Guhlin J."/>
            <person name="Harrop T.W.R."/>
            <person name="Goldson S.G."/>
            <person name="Dearden P.K."/>
        </authorList>
    </citation>
    <scope>NUCLEOTIDE SEQUENCE</scope>
    <source>
        <strain evidence="2">Lincoln</strain>
        <tissue evidence="2">Whole body</tissue>
    </source>
</reference>
<evidence type="ECO:0000259" key="1">
    <source>
        <dbReference type="Pfam" id="PF21355"/>
    </source>
</evidence>